<dbReference type="EMBL" id="MLQM01000006">
    <property type="protein sequence ID" value="OHV06308.1"/>
    <property type="molecule type" value="Genomic_DNA"/>
</dbReference>
<evidence type="ECO:0000313" key="4">
    <source>
        <dbReference type="Proteomes" id="UP000179734"/>
    </source>
</evidence>
<comment type="caution">
    <text evidence="2">The sequence shown here is derived from an EMBL/GenBank/DDBJ whole genome shotgun (WGS) entry which is preliminary data.</text>
</comment>
<dbReference type="AlphaFoldDB" id="A0A1S1NJK6"/>
<reference evidence="3" key="3">
    <citation type="submission" date="2018-01" db="EMBL/GenBank/DDBJ databases">
        <authorList>
            <person name="Gaut B.S."/>
            <person name="Morton B.R."/>
            <person name="Clegg M.T."/>
            <person name="Duvall M.R."/>
        </authorList>
    </citation>
    <scope>NUCLEOTIDE SEQUENCE</scope>
    <source>
        <strain evidence="3">ATCC BAA-2683</strain>
    </source>
</reference>
<gene>
    <name evidence="2" type="ORF">BKN37_02630</name>
    <name evidence="3" type="ORF">C1Y40_00876</name>
</gene>
<name>A0A1S1NJK6_9MYCO</name>
<reference evidence="3 5" key="2">
    <citation type="journal article" date="2017" name="Int. J. Syst. Evol. Microbiol.">
        <title>Mycobacterium talmoniae sp. nov., a slowly growing mycobacterium isolated from human respiratory samples.</title>
        <authorList>
            <person name="Davidson R.M."/>
            <person name="DeGroote M.A."/>
            <person name="Marola J.L."/>
            <person name="Buss S."/>
            <person name="Jones V."/>
            <person name="McNeil M.R."/>
            <person name="Freifeld A.G."/>
            <person name="Elaine Epperson L."/>
            <person name="Hasan N.A."/>
            <person name="Jackson M."/>
            <person name="Iwen P.C."/>
            <person name="Salfinger M."/>
            <person name="Strong M."/>
        </authorList>
    </citation>
    <scope>NUCLEOTIDE SEQUENCE [LARGE SCALE GENOMIC DNA]</scope>
    <source>
        <strain evidence="3 5">ATCC BAA-2683</strain>
    </source>
</reference>
<organism evidence="2 4">
    <name type="scientific">Mycobacterium talmoniae</name>
    <dbReference type="NCBI Taxonomy" id="1858794"/>
    <lineage>
        <taxon>Bacteria</taxon>
        <taxon>Bacillati</taxon>
        <taxon>Actinomycetota</taxon>
        <taxon>Actinomycetes</taxon>
        <taxon>Mycobacteriales</taxon>
        <taxon>Mycobacteriaceae</taxon>
        <taxon>Mycobacterium</taxon>
    </lineage>
</organism>
<dbReference type="RefSeq" id="WP_071020963.1">
    <property type="nucleotide sequence ID" value="NZ_MLQM01000006.1"/>
</dbReference>
<dbReference type="InterPro" id="IPR041313">
    <property type="entry name" value="DUF5642"/>
</dbReference>
<accession>A0A1S1NJK6</accession>
<dbReference type="Proteomes" id="UP000179734">
    <property type="component" value="Unassembled WGS sequence"/>
</dbReference>
<evidence type="ECO:0000313" key="5">
    <source>
        <dbReference type="Proteomes" id="UP000238296"/>
    </source>
</evidence>
<keyword evidence="4" id="KW-1185">Reference proteome</keyword>
<feature type="domain" description="DUF5642" evidence="1">
    <location>
        <begin position="31"/>
        <end position="220"/>
    </location>
</feature>
<evidence type="ECO:0000313" key="3">
    <source>
        <dbReference type="EMBL" id="PQM48902.1"/>
    </source>
</evidence>
<dbReference type="PROSITE" id="PS51257">
    <property type="entry name" value="PROKAR_LIPOPROTEIN"/>
    <property type="match status" value="1"/>
</dbReference>
<dbReference type="EMBL" id="PPEA01000126">
    <property type="protein sequence ID" value="PQM48902.1"/>
    <property type="molecule type" value="Genomic_DNA"/>
</dbReference>
<sequence>MLNPKAVLAIGCACWLAACGSDKSAESVSADITKVNAVKSSFGPEFKVKDFGKSGIDPKMLSSRKLPEGLKFDPASCSKFATGQQLPEGTQGNMAAVAAEGNGNRFITIALETSEPIPVNQPQRGCETVQFFGGHLNGVIKAVDAPKIDGARTLGVHRAVRTVGNNGQSRAGELYTYSAHFGDYQVIVTANPLVLPNKPPAKVDTERAKKLLTEAVAAIRS</sequence>
<dbReference type="Pfam" id="PF18702">
    <property type="entry name" value="DUF5642"/>
    <property type="match status" value="1"/>
</dbReference>
<evidence type="ECO:0000259" key="1">
    <source>
        <dbReference type="Pfam" id="PF18702"/>
    </source>
</evidence>
<protein>
    <recommendedName>
        <fullName evidence="1">DUF5642 domain-containing protein</fullName>
    </recommendedName>
</protein>
<proteinExistence type="predicted"/>
<reference evidence="2 4" key="1">
    <citation type="submission" date="2016-10" db="EMBL/GenBank/DDBJ databases">
        <title>Genome sequence of Mycobacterium talmonii.</title>
        <authorList>
            <person name="Greninger A.L."/>
            <person name="Elliott B."/>
            <person name="Vasireddy S."/>
            <person name="Vasireddy R."/>
        </authorList>
    </citation>
    <scope>NUCLEOTIDE SEQUENCE [LARGE SCALE GENOMIC DNA]</scope>
    <source>
        <strain evidence="2">MO-5499</strain>
        <strain evidence="4">NE-TNMC-100812</strain>
    </source>
</reference>
<evidence type="ECO:0000313" key="2">
    <source>
        <dbReference type="EMBL" id="OHV06308.1"/>
    </source>
</evidence>
<dbReference type="Proteomes" id="UP000238296">
    <property type="component" value="Unassembled WGS sequence"/>
</dbReference>